<comment type="caution">
    <text evidence="4">The sequence shown here is derived from an EMBL/GenBank/DDBJ whole genome shotgun (WGS) entry which is preliminary data.</text>
</comment>
<keyword evidence="2" id="KW-1133">Transmembrane helix</keyword>
<dbReference type="EMBL" id="JABFTP020000165">
    <property type="protein sequence ID" value="KAL3284247.1"/>
    <property type="molecule type" value="Genomic_DNA"/>
</dbReference>
<feature type="region of interest" description="Disordered" evidence="1">
    <location>
        <begin position="510"/>
        <end position="534"/>
    </location>
</feature>
<keyword evidence="5" id="KW-1185">Reference proteome</keyword>
<evidence type="ECO:0000256" key="3">
    <source>
        <dbReference type="SAM" id="SignalP"/>
    </source>
</evidence>
<name>A0ABD2P0R5_9CUCU</name>
<feature type="signal peptide" evidence="3">
    <location>
        <begin position="1"/>
        <end position="23"/>
    </location>
</feature>
<dbReference type="PANTHER" id="PTHR11861">
    <property type="entry name" value="MELANOCYTE PROTEIN PMEL 17-RELATED"/>
    <property type="match status" value="1"/>
</dbReference>
<reference evidence="4 5" key="1">
    <citation type="journal article" date="2021" name="BMC Biol.">
        <title>Horizontally acquired antibacterial genes associated with adaptive radiation of ladybird beetles.</title>
        <authorList>
            <person name="Li H.S."/>
            <person name="Tang X.F."/>
            <person name="Huang Y.H."/>
            <person name="Xu Z.Y."/>
            <person name="Chen M.L."/>
            <person name="Du X.Y."/>
            <person name="Qiu B.Y."/>
            <person name="Chen P.T."/>
            <person name="Zhang W."/>
            <person name="Slipinski A."/>
            <person name="Escalona H.E."/>
            <person name="Waterhouse R.M."/>
            <person name="Zwick A."/>
            <person name="Pang H."/>
        </authorList>
    </citation>
    <scope>NUCLEOTIDE SEQUENCE [LARGE SCALE GENOMIC DNA]</scope>
    <source>
        <strain evidence="4">SYSU2018</strain>
    </source>
</reference>
<evidence type="ECO:0000313" key="4">
    <source>
        <dbReference type="EMBL" id="KAL3284247.1"/>
    </source>
</evidence>
<feature type="compositionally biased region" description="Polar residues" evidence="1">
    <location>
        <begin position="524"/>
        <end position="534"/>
    </location>
</feature>
<dbReference type="Proteomes" id="UP001516400">
    <property type="component" value="Unassembled WGS sequence"/>
</dbReference>
<keyword evidence="2" id="KW-0812">Transmembrane</keyword>
<proteinExistence type="predicted"/>
<gene>
    <name evidence="4" type="ORF">HHI36_018410</name>
</gene>
<protein>
    <recommendedName>
        <fullName evidence="6">Transmembrane protein</fullName>
    </recommendedName>
</protein>
<accession>A0ABD2P0R5</accession>
<keyword evidence="3" id="KW-0732">Signal</keyword>
<dbReference type="AlphaFoldDB" id="A0ABD2P0R5"/>
<evidence type="ECO:0000256" key="2">
    <source>
        <dbReference type="SAM" id="Phobius"/>
    </source>
</evidence>
<sequence>MFSSNNGSFLYLIFLQIIVLARSDEYKVVLTTNAPAVRGATVHFTASLFQWDELASGRYEFIWLDNAMPSPHSAKVTSDQPVISWDVIYDKEYPPGEYEVQVIVQKYFLLIPYKLTSARLNFMLTGTLNGELVLTQENVTRDTQFISTMTPLLHSINLTAPDAKYISNATSITTFWFIDCIYYGPTNDGKFSHIFPVSGEEHTLDVLMIADFNPPPPPPTTTTSTTTTIKPTSIKTTVKPNMTSEIPTTSLSVQVPASMSTAGLNITSKTLVSSNSNLKILQKRSVNVSSEAEDKKQNIKVNVNGTLVSYKGNFPYVCNGTVAEDQNMSYGYFSRKIIAKAPISSVDVKGNNWLQHGDILTLNVLCDGSPSLGYCVQFKKGSYNATGNETCDIYLSLDTCSFLIQRYLGESTEHTVIIIIKNDVTKVVKSVGITVYKVKKQAQLSIIVVPVAFSLVAVVLIVFGVAYYIQNRRRFIVEVADFNFGIDYSDMEYKTFRERLQESFVNAFTRAPSPEPSEAPHWPQGQNQKYGSMT</sequence>
<evidence type="ECO:0000256" key="1">
    <source>
        <dbReference type="SAM" id="MobiDB-lite"/>
    </source>
</evidence>
<evidence type="ECO:0000313" key="5">
    <source>
        <dbReference type="Proteomes" id="UP001516400"/>
    </source>
</evidence>
<dbReference type="InterPro" id="IPR045219">
    <property type="entry name" value="PKAT"/>
</dbReference>
<evidence type="ECO:0008006" key="6">
    <source>
        <dbReference type="Google" id="ProtNLM"/>
    </source>
</evidence>
<organism evidence="4 5">
    <name type="scientific">Cryptolaemus montrouzieri</name>
    <dbReference type="NCBI Taxonomy" id="559131"/>
    <lineage>
        <taxon>Eukaryota</taxon>
        <taxon>Metazoa</taxon>
        <taxon>Ecdysozoa</taxon>
        <taxon>Arthropoda</taxon>
        <taxon>Hexapoda</taxon>
        <taxon>Insecta</taxon>
        <taxon>Pterygota</taxon>
        <taxon>Neoptera</taxon>
        <taxon>Endopterygota</taxon>
        <taxon>Coleoptera</taxon>
        <taxon>Polyphaga</taxon>
        <taxon>Cucujiformia</taxon>
        <taxon>Coccinelloidea</taxon>
        <taxon>Coccinellidae</taxon>
        <taxon>Scymninae</taxon>
        <taxon>Scymnini</taxon>
        <taxon>Cryptolaemus</taxon>
    </lineage>
</organism>
<keyword evidence="2" id="KW-0472">Membrane</keyword>
<feature type="transmembrane region" description="Helical" evidence="2">
    <location>
        <begin position="444"/>
        <end position="469"/>
    </location>
</feature>
<dbReference type="PANTHER" id="PTHR11861:SF8">
    <property type="entry name" value="PKD DOMAIN-CONTAINING PROTEIN"/>
    <property type="match status" value="1"/>
</dbReference>
<feature type="chain" id="PRO_5044882678" description="Transmembrane protein" evidence="3">
    <location>
        <begin position="24"/>
        <end position="534"/>
    </location>
</feature>